<dbReference type="InterPro" id="IPR021109">
    <property type="entry name" value="Peptidase_aspartic_dom_sf"/>
</dbReference>
<dbReference type="Gene3D" id="2.40.70.10">
    <property type="entry name" value="Acid Proteases"/>
    <property type="match status" value="2"/>
</dbReference>
<dbReference type="OMA" id="NNDECEY"/>
<dbReference type="PROSITE" id="PS51767">
    <property type="entry name" value="PEPTIDASE_A1"/>
    <property type="match status" value="1"/>
</dbReference>
<evidence type="ECO:0000256" key="4">
    <source>
        <dbReference type="ARBA" id="ARBA00022801"/>
    </source>
</evidence>
<accession>U5D920</accession>
<dbReference type="InterPro" id="IPR032799">
    <property type="entry name" value="TAXi_C"/>
</dbReference>
<evidence type="ECO:0000259" key="6">
    <source>
        <dbReference type="PROSITE" id="PS51767"/>
    </source>
</evidence>
<evidence type="ECO:0000256" key="5">
    <source>
        <dbReference type="ARBA" id="ARBA00023180"/>
    </source>
</evidence>
<dbReference type="InterPro" id="IPR033121">
    <property type="entry name" value="PEPTIDASE_A1"/>
</dbReference>
<dbReference type="PANTHER" id="PTHR47967:SF128">
    <property type="entry name" value="ASPARTIC PROTEINASE CDR1-LIKE"/>
    <property type="match status" value="1"/>
</dbReference>
<dbReference type="InterPro" id="IPR051708">
    <property type="entry name" value="Plant_Aspart_Prot_A1"/>
</dbReference>
<dbReference type="SUPFAM" id="SSF50630">
    <property type="entry name" value="Acid proteases"/>
    <property type="match status" value="1"/>
</dbReference>
<dbReference type="GO" id="GO:0006508">
    <property type="term" value="P:proteolysis"/>
    <property type="evidence" value="ECO:0007669"/>
    <property type="project" value="UniProtKB-KW"/>
</dbReference>
<dbReference type="CDD" id="cd05476">
    <property type="entry name" value="pepsin_A_like_plant"/>
    <property type="match status" value="1"/>
</dbReference>
<comment type="similarity">
    <text evidence="1">Belongs to the peptidase A1 family.</text>
</comment>
<dbReference type="eggNOG" id="KOG1339">
    <property type="taxonomic scope" value="Eukaryota"/>
</dbReference>
<dbReference type="AlphaFoldDB" id="U5D920"/>
<dbReference type="PANTHER" id="PTHR47967">
    <property type="entry name" value="OS07G0603500 PROTEIN-RELATED"/>
    <property type="match status" value="1"/>
</dbReference>
<evidence type="ECO:0000256" key="3">
    <source>
        <dbReference type="ARBA" id="ARBA00022750"/>
    </source>
</evidence>
<dbReference type="FunFam" id="2.40.70.10:FF:000031">
    <property type="entry name" value="Aspartyl protease AED1"/>
    <property type="match status" value="1"/>
</dbReference>
<evidence type="ECO:0000256" key="1">
    <source>
        <dbReference type="ARBA" id="ARBA00007447"/>
    </source>
</evidence>
<dbReference type="Proteomes" id="UP000017836">
    <property type="component" value="Unassembled WGS sequence"/>
</dbReference>
<keyword evidence="2" id="KW-0645">Protease</keyword>
<evidence type="ECO:0000313" key="8">
    <source>
        <dbReference type="Proteomes" id="UP000017836"/>
    </source>
</evidence>
<dbReference type="Pfam" id="PF14541">
    <property type="entry name" value="TAXi_C"/>
    <property type="match status" value="1"/>
</dbReference>
<dbReference type="EMBL" id="KI392405">
    <property type="protein sequence ID" value="ERN16888.1"/>
    <property type="molecule type" value="Genomic_DNA"/>
</dbReference>
<protein>
    <recommendedName>
        <fullName evidence="6">Peptidase A1 domain-containing protein</fullName>
    </recommendedName>
</protein>
<dbReference type="InterPro" id="IPR032861">
    <property type="entry name" value="TAXi_N"/>
</dbReference>
<keyword evidence="4" id="KW-0378">Hydrolase</keyword>
<keyword evidence="3" id="KW-0064">Aspartyl protease</keyword>
<keyword evidence="8" id="KW-1185">Reference proteome</keyword>
<dbReference type="HOGENOM" id="CLU_005738_1_3_1"/>
<sequence>MSNAIVIPFHDLTFFLSSLFCLSLVGSITGFRLDLIHRDSPGSPLHDPNASSYDLFRQATLRSISRLQHFNSVFVEKSFSSKLKMIVTPIPSEYLMKVGIGTPARELQFLVDTGSDIVWTQCLPCTSCFNQTSPTFDPTKSSTYRKIGCSEPLCKYLQMPCTNDCQYLAAYADKTYTKGILSSDTFTFQDISANTKNIPSIKTGADALTSFEGIGFGCGDNNSKTFSATDGLVGLGGGPMSLISQLGNSINKTFSYCLAPSGSGKLSFGSDALISSSYIKSTPIFRLGDPTYYILYLQEISVGLNRIGIPSGFFDPNNPNGSKLVIDSGTPMNVLAQVVYDLLIQALREAIKHPATNDSGLCYKMETLGDLAEIPNMTFHFYGGADWIVFPENSFVEVFEGVVCLTTWSVASFSIFGSNVQRNMNVNYDLENEKLSFAPAQCNKI</sequence>
<dbReference type="MEROPS" id="A01.069"/>
<gene>
    <name evidence="7" type="ORF">AMTR_s00057p00162890</name>
</gene>
<dbReference type="InterPro" id="IPR034161">
    <property type="entry name" value="Pepsin-like_plant"/>
</dbReference>
<organism evidence="7 8">
    <name type="scientific">Amborella trichopoda</name>
    <dbReference type="NCBI Taxonomy" id="13333"/>
    <lineage>
        <taxon>Eukaryota</taxon>
        <taxon>Viridiplantae</taxon>
        <taxon>Streptophyta</taxon>
        <taxon>Embryophyta</taxon>
        <taxon>Tracheophyta</taxon>
        <taxon>Spermatophyta</taxon>
        <taxon>Magnoliopsida</taxon>
        <taxon>Amborellales</taxon>
        <taxon>Amborellaceae</taxon>
        <taxon>Amborella</taxon>
    </lineage>
</organism>
<dbReference type="Pfam" id="PF14543">
    <property type="entry name" value="TAXi_N"/>
    <property type="match status" value="1"/>
</dbReference>
<evidence type="ECO:0000313" key="7">
    <source>
        <dbReference type="EMBL" id="ERN16888.1"/>
    </source>
</evidence>
<name>U5D920_AMBTC</name>
<proteinExistence type="inferred from homology"/>
<keyword evidence="5" id="KW-0325">Glycoprotein</keyword>
<dbReference type="Gramene" id="ERN16888">
    <property type="protein sequence ID" value="ERN16888"/>
    <property type="gene ID" value="AMTR_s00057p00162890"/>
</dbReference>
<evidence type="ECO:0000256" key="2">
    <source>
        <dbReference type="ARBA" id="ARBA00022670"/>
    </source>
</evidence>
<dbReference type="GO" id="GO:0005576">
    <property type="term" value="C:extracellular region"/>
    <property type="evidence" value="ECO:0000318"/>
    <property type="project" value="GO_Central"/>
</dbReference>
<feature type="domain" description="Peptidase A1" evidence="6">
    <location>
        <begin position="94"/>
        <end position="438"/>
    </location>
</feature>
<reference evidence="8" key="1">
    <citation type="journal article" date="2013" name="Science">
        <title>The Amborella genome and the evolution of flowering plants.</title>
        <authorList>
            <consortium name="Amborella Genome Project"/>
        </authorList>
    </citation>
    <scope>NUCLEOTIDE SEQUENCE [LARGE SCALE GENOMIC DNA]</scope>
</reference>
<dbReference type="GO" id="GO:0004190">
    <property type="term" value="F:aspartic-type endopeptidase activity"/>
    <property type="evidence" value="ECO:0000318"/>
    <property type="project" value="GO_Central"/>
</dbReference>